<dbReference type="AlphaFoldDB" id="A0A9P4U3V3"/>
<reference evidence="3" key="1">
    <citation type="journal article" date="2020" name="Stud. Mycol.">
        <title>101 Dothideomycetes genomes: a test case for predicting lifestyles and emergence of pathogens.</title>
        <authorList>
            <person name="Haridas S."/>
            <person name="Albert R."/>
            <person name="Binder M."/>
            <person name="Bloem J."/>
            <person name="Labutti K."/>
            <person name="Salamov A."/>
            <person name="Andreopoulos B."/>
            <person name="Baker S."/>
            <person name="Barry K."/>
            <person name="Bills G."/>
            <person name="Bluhm B."/>
            <person name="Cannon C."/>
            <person name="Castanera R."/>
            <person name="Culley D."/>
            <person name="Daum C."/>
            <person name="Ezra D."/>
            <person name="Gonzalez J."/>
            <person name="Henrissat B."/>
            <person name="Kuo A."/>
            <person name="Liang C."/>
            <person name="Lipzen A."/>
            <person name="Lutzoni F."/>
            <person name="Magnuson J."/>
            <person name="Mondo S."/>
            <person name="Nolan M."/>
            <person name="Ohm R."/>
            <person name="Pangilinan J."/>
            <person name="Park H.-J."/>
            <person name="Ramirez L."/>
            <person name="Alfaro M."/>
            <person name="Sun H."/>
            <person name="Tritt A."/>
            <person name="Yoshinaga Y."/>
            <person name="Zwiers L.-H."/>
            <person name="Turgeon B."/>
            <person name="Goodwin S."/>
            <person name="Spatafora J."/>
            <person name="Crous P."/>
            <person name="Grigoriev I."/>
        </authorList>
    </citation>
    <scope>NUCLEOTIDE SEQUENCE</scope>
    <source>
        <strain evidence="3">CBS 690.94</strain>
    </source>
</reference>
<evidence type="ECO:0000313" key="3">
    <source>
        <dbReference type="EMBL" id="KAF2437269.1"/>
    </source>
</evidence>
<dbReference type="Proteomes" id="UP000799764">
    <property type="component" value="Unassembled WGS sequence"/>
</dbReference>
<proteinExistence type="predicted"/>
<keyword evidence="2" id="KW-1133">Transmembrane helix</keyword>
<feature type="transmembrane region" description="Helical" evidence="2">
    <location>
        <begin position="155"/>
        <end position="174"/>
    </location>
</feature>
<sequence>MAYCATPTCTLPLHHVLNWSPFRIDALGIITMIGAEQVNSAIGRLVRSRYTEYLPLLGAFVFASDQFADAKSGFALYNLTAGIMTTDIAGWFSRWCMSQGFERSSSRVVWTVNDRSRRKKGCLRGPQTADGVLASIIGTVVNATLLAITILQGDWWGFANAVSMVLSVAVRAYVVQQNRNALDAAAEKALHETNSEAKIEKILVILSDARMVTMYVPANVVYRCFVSKPDLKHKRLYYNIRMVGWAGFAVQVVSLGMSGLATQLVTVSIMVMATIATHFHIGCQEEIVATRLCAAKGEFGPNRTRRKDVYAALELEGHEEESMLAWNLMPHKTTPSATSWWTSYMKDKEEYKKRRSGENTVPQHGSIHSGALKKDECMV</sequence>
<name>A0A9P4U3V3_9PLEO</name>
<keyword evidence="2" id="KW-0812">Transmembrane</keyword>
<keyword evidence="4" id="KW-1185">Reference proteome</keyword>
<keyword evidence="2" id="KW-0472">Membrane</keyword>
<organism evidence="3 4">
    <name type="scientific">Karstenula rhodostoma CBS 690.94</name>
    <dbReference type="NCBI Taxonomy" id="1392251"/>
    <lineage>
        <taxon>Eukaryota</taxon>
        <taxon>Fungi</taxon>
        <taxon>Dikarya</taxon>
        <taxon>Ascomycota</taxon>
        <taxon>Pezizomycotina</taxon>
        <taxon>Dothideomycetes</taxon>
        <taxon>Pleosporomycetidae</taxon>
        <taxon>Pleosporales</taxon>
        <taxon>Massarineae</taxon>
        <taxon>Didymosphaeriaceae</taxon>
        <taxon>Karstenula</taxon>
    </lineage>
</organism>
<feature type="transmembrane region" description="Helical" evidence="2">
    <location>
        <begin position="236"/>
        <end position="254"/>
    </location>
</feature>
<dbReference type="EMBL" id="MU001517">
    <property type="protein sequence ID" value="KAF2437269.1"/>
    <property type="molecule type" value="Genomic_DNA"/>
</dbReference>
<comment type="caution">
    <text evidence="3">The sequence shown here is derived from an EMBL/GenBank/DDBJ whole genome shotgun (WGS) entry which is preliminary data.</text>
</comment>
<accession>A0A9P4U3V3</accession>
<dbReference type="OrthoDB" id="5422688at2759"/>
<gene>
    <name evidence="3" type="ORF">P171DRAFT_437875</name>
</gene>
<protein>
    <submittedName>
        <fullName evidence="3">Uncharacterized protein</fullName>
    </submittedName>
</protein>
<feature type="transmembrane region" description="Helical" evidence="2">
    <location>
        <begin position="128"/>
        <end position="149"/>
    </location>
</feature>
<feature type="region of interest" description="Disordered" evidence="1">
    <location>
        <begin position="354"/>
        <end position="379"/>
    </location>
</feature>
<evidence type="ECO:0000313" key="4">
    <source>
        <dbReference type="Proteomes" id="UP000799764"/>
    </source>
</evidence>
<evidence type="ECO:0000256" key="1">
    <source>
        <dbReference type="SAM" id="MobiDB-lite"/>
    </source>
</evidence>
<evidence type="ECO:0000256" key="2">
    <source>
        <dbReference type="SAM" id="Phobius"/>
    </source>
</evidence>